<protein>
    <recommendedName>
        <fullName evidence="4 13">Tetraacyldisaccharide 4'-kinase</fullName>
        <ecNumber evidence="3 13">2.7.1.130</ecNumber>
    </recommendedName>
    <alternativeName>
        <fullName evidence="12 13">Lipid A 4'-kinase</fullName>
    </alternativeName>
</protein>
<proteinExistence type="inferred from homology"/>
<comment type="catalytic activity">
    <reaction evidence="13">
        <text>a lipid A disaccharide + ATP = a lipid IVA + ADP + H(+)</text>
        <dbReference type="Rhea" id="RHEA:67840"/>
        <dbReference type="ChEBI" id="CHEBI:15378"/>
        <dbReference type="ChEBI" id="CHEBI:30616"/>
        <dbReference type="ChEBI" id="CHEBI:176343"/>
        <dbReference type="ChEBI" id="CHEBI:176425"/>
        <dbReference type="ChEBI" id="CHEBI:456216"/>
        <dbReference type="EC" id="2.7.1.130"/>
    </reaction>
</comment>
<evidence type="ECO:0000256" key="11">
    <source>
        <dbReference type="ARBA" id="ARBA00023098"/>
    </source>
</evidence>
<keyword evidence="8 13" id="KW-0547">Nucleotide-binding</keyword>
<reference evidence="15 16" key="1">
    <citation type="submission" date="2018-10" db="EMBL/GenBank/DDBJ databases">
        <title>Ulvibacterium marinum gen. nov., sp. nov., a novel marine bacterium of the family Flavobacteriaceae, isolated from a culture of the green alga Ulva prolifera.</title>
        <authorList>
            <person name="Zhang Z."/>
        </authorList>
    </citation>
    <scope>NUCLEOTIDE SEQUENCE [LARGE SCALE GENOMIC DNA]</scope>
    <source>
        <strain evidence="15 16">CCMM003</strain>
    </source>
</reference>
<dbReference type="NCBIfam" id="TIGR00682">
    <property type="entry name" value="lpxK"/>
    <property type="match status" value="1"/>
</dbReference>
<organism evidence="15 16">
    <name type="scientific">Ulvibacterium marinum</name>
    <dbReference type="NCBI Taxonomy" id="2419782"/>
    <lineage>
        <taxon>Bacteria</taxon>
        <taxon>Pseudomonadati</taxon>
        <taxon>Bacteroidota</taxon>
        <taxon>Flavobacteriia</taxon>
        <taxon>Flavobacteriales</taxon>
        <taxon>Flavobacteriaceae</taxon>
        <taxon>Ulvibacterium</taxon>
    </lineage>
</organism>
<dbReference type="EMBL" id="RBCJ01000004">
    <property type="protein sequence ID" value="RKN78387.1"/>
    <property type="molecule type" value="Genomic_DNA"/>
</dbReference>
<dbReference type="SUPFAM" id="SSF52540">
    <property type="entry name" value="P-loop containing nucleoside triphosphate hydrolases"/>
    <property type="match status" value="1"/>
</dbReference>
<comment type="function">
    <text evidence="1 13">Transfers the gamma-phosphate of ATP to the 4'-position of a tetraacyldisaccharide 1-phosphate intermediate (termed DS-1-P) to form tetraacyldisaccharide 1,4'-bis-phosphate (lipid IVA).</text>
</comment>
<feature type="binding site" evidence="13">
    <location>
        <begin position="47"/>
        <end position="54"/>
    </location>
    <ligand>
        <name>ATP</name>
        <dbReference type="ChEBI" id="CHEBI:30616"/>
    </ligand>
</feature>
<keyword evidence="14" id="KW-0472">Membrane</keyword>
<evidence type="ECO:0000256" key="10">
    <source>
        <dbReference type="ARBA" id="ARBA00022840"/>
    </source>
</evidence>
<evidence type="ECO:0000256" key="5">
    <source>
        <dbReference type="ARBA" id="ARBA00022516"/>
    </source>
</evidence>
<accession>A0A3B0C3N6</accession>
<evidence type="ECO:0000256" key="12">
    <source>
        <dbReference type="ARBA" id="ARBA00029757"/>
    </source>
</evidence>
<evidence type="ECO:0000256" key="7">
    <source>
        <dbReference type="ARBA" id="ARBA00022679"/>
    </source>
</evidence>
<evidence type="ECO:0000256" key="14">
    <source>
        <dbReference type="SAM" id="Phobius"/>
    </source>
</evidence>
<evidence type="ECO:0000256" key="9">
    <source>
        <dbReference type="ARBA" id="ARBA00022777"/>
    </source>
</evidence>
<comment type="caution">
    <text evidence="15">The sequence shown here is derived from an EMBL/GenBank/DDBJ whole genome shotgun (WGS) entry which is preliminary data.</text>
</comment>
<feature type="transmembrane region" description="Helical" evidence="14">
    <location>
        <begin position="7"/>
        <end position="26"/>
    </location>
</feature>
<dbReference type="RefSeq" id="WP_120713295.1">
    <property type="nucleotide sequence ID" value="NZ_RBCJ01000004.1"/>
</dbReference>
<dbReference type="GO" id="GO:0005524">
    <property type="term" value="F:ATP binding"/>
    <property type="evidence" value="ECO:0007669"/>
    <property type="project" value="UniProtKB-UniRule"/>
</dbReference>
<dbReference type="EC" id="2.7.1.130" evidence="3 13"/>
<comment type="similarity">
    <text evidence="13">Belongs to the LpxK family.</text>
</comment>
<evidence type="ECO:0000256" key="4">
    <source>
        <dbReference type="ARBA" id="ARBA00016436"/>
    </source>
</evidence>
<dbReference type="GO" id="GO:0009245">
    <property type="term" value="P:lipid A biosynthetic process"/>
    <property type="evidence" value="ECO:0007669"/>
    <property type="project" value="UniProtKB-UniRule"/>
</dbReference>
<keyword evidence="5 13" id="KW-0444">Lipid biosynthesis</keyword>
<evidence type="ECO:0000313" key="16">
    <source>
        <dbReference type="Proteomes" id="UP000276603"/>
    </source>
</evidence>
<evidence type="ECO:0000256" key="2">
    <source>
        <dbReference type="ARBA" id="ARBA00004870"/>
    </source>
</evidence>
<dbReference type="AlphaFoldDB" id="A0A3B0C3N6"/>
<evidence type="ECO:0000256" key="13">
    <source>
        <dbReference type="HAMAP-Rule" id="MF_00409"/>
    </source>
</evidence>
<keyword evidence="9 13" id="KW-0418">Kinase</keyword>
<evidence type="ECO:0000256" key="1">
    <source>
        <dbReference type="ARBA" id="ARBA00002274"/>
    </source>
</evidence>
<sequence>MRLLRKIAFPISLVYALVVHIRNYLYDVGFLKSRSFDIPIICIGNLSVGGTGKTPMIELLVSHFQHSHRTAVLSRGYKRKSKGFLVGRAESTVEELGDEPFQIHSKFPQVVVAVDANRTRGILELKKRVNPNVILLDDAFQHRKVRPGYTILLTTYSNLYTDDWYLPTGDLRDAKKEARRANAIVVTKCPSSLPQIEKDVIISKIKPIKNQQIFFSSLAYDFPIGDAKVISWEDLGNLKITLVTGIAYPEPLILWLKNQGLVFEHLRFGDHHYFTKNELALFKSKECILTTEKDYVRLTGKLKNLYYVPVRHHFLNNEQDILAKELSNFMMQGS</sequence>
<keyword evidence="6 13" id="KW-0441">Lipid A biosynthesis</keyword>
<keyword evidence="11 13" id="KW-0443">Lipid metabolism</keyword>
<keyword evidence="10 13" id="KW-0067">ATP-binding</keyword>
<dbReference type="PANTHER" id="PTHR42724:SF1">
    <property type="entry name" value="TETRAACYLDISACCHARIDE 4'-KINASE, MITOCHONDRIAL-RELATED"/>
    <property type="match status" value="1"/>
</dbReference>
<dbReference type="UniPathway" id="UPA00359">
    <property type="reaction ID" value="UER00482"/>
</dbReference>
<dbReference type="OrthoDB" id="9766423at2"/>
<dbReference type="InterPro" id="IPR003758">
    <property type="entry name" value="LpxK"/>
</dbReference>
<keyword evidence="14" id="KW-1133">Transmembrane helix</keyword>
<gene>
    <name evidence="13 15" type="primary">lpxK</name>
    <name evidence="15" type="ORF">D7Z94_19405</name>
</gene>
<evidence type="ECO:0000256" key="8">
    <source>
        <dbReference type="ARBA" id="ARBA00022741"/>
    </source>
</evidence>
<dbReference type="Pfam" id="PF02606">
    <property type="entry name" value="LpxK"/>
    <property type="match status" value="1"/>
</dbReference>
<keyword evidence="16" id="KW-1185">Reference proteome</keyword>
<dbReference type="GO" id="GO:0009244">
    <property type="term" value="P:lipopolysaccharide core region biosynthetic process"/>
    <property type="evidence" value="ECO:0007669"/>
    <property type="project" value="TreeGrafter"/>
</dbReference>
<comment type="pathway">
    <text evidence="2 13">Glycolipid biosynthesis; lipid IV(A) biosynthesis; lipid IV(A) from (3R)-3-hydroxytetradecanoyl-[acyl-carrier-protein] and UDP-N-acetyl-alpha-D-glucosamine: step 6/6.</text>
</comment>
<dbReference type="GO" id="GO:0005886">
    <property type="term" value="C:plasma membrane"/>
    <property type="evidence" value="ECO:0007669"/>
    <property type="project" value="TreeGrafter"/>
</dbReference>
<dbReference type="GO" id="GO:0009029">
    <property type="term" value="F:lipid-A 4'-kinase activity"/>
    <property type="evidence" value="ECO:0007669"/>
    <property type="project" value="UniProtKB-UniRule"/>
</dbReference>
<dbReference type="HAMAP" id="MF_00409">
    <property type="entry name" value="LpxK"/>
    <property type="match status" value="1"/>
</dbReference>
<dbReference type="Proteomes" id="UP000276603">
    <property type="component" value="Unassembled WGS sequence"/>
</dbReference>
<dbReference type="PANTHER" id="PTHR42724">
    <property type="entry name" value="TETRAACYLDISACCHARIDE 4'-KINASE"/>
    <property type="match status" value="1"/>
</dbReference>
<evidence type="ECO:0000256" key="3">
    <source>
        <dbReference type="ARBA" id="ARBA00012071"/>
    </source>
</evidence>
<keyword evidence="14" id="KW-0812">Transmembrane</keyword>
<evidence type="ECO:0000313" key="15">
    <source>
        <dbReference type="EMBL" id="RKN78387.1"/>
    </source>
</evidence>
<name>A0A3B0C3N6_9FLAO</name>
<keyword evidence="7 13" id="KW-0808">Transferase</keyword>
<dbReference type="InterPro" id="IPR027417">
    <property type="entry name" value="P-loop_NTPase"/>
</dbReference>
<evidence type="ECO:0000256" key="6">
    <source>
        <dbReference type="ARBA" id="ARBA00022556"/>
    </source>
</evidence>